<dbReference type="GO" id="GO:0016020">
    <property type="term" value="C:membrane"/>
    <property type="evidence" value="ECO:0007669"/>
    <property type="project" value="UniProtKB-SubCell"/>
</dbReference>
<comment type="catalytic activity">
    <reaction evidence="7">
        <text>L-cysteinyl-[protein] + hexadecanoyl-CoA = S-hexadecanoyl-L-cysteinyl-[protein] + CoA</text>
        <dbReference type="Rhea" id="RHEA:36683"/>
        <dbReference type="Rhea" id="RHEA-COMP:10131"/>
        <dbReference type="Rhea" id="RHEA-COMP:11032"/>
        <dbReference type="ChEBI" id="CHEBI:29950"/>
        <dbReference type="ChEBI" id="CHEBI:57287"/>
        <dbReference type="ChEBI" id="CHEBI:57379"/>
        <dbReference type="ChEBI" id="CHEBI:74151"/>
        <dbReference type="EC" id="2.3.1.225"/>
    </reaction>
</comment>
<evidence type="ECO:0000256" key="3">
    <source>
        <dbReference type="ARBA" id="ARBA00022692"/>
    </source>
</evidence>
<dbReference type="HOGENOM" id="CLU_450145_0_0_1"/>
<evidence type="ECO:0000313" key="11">
    <source>
        <dbReference type="Proteomes" id="UP000011087"/>
    </source>
</evidence>
<dbReference type="STRING" id="905079.L1IYT6"/>
<comment type="subcellular location">
    <subcellularLocation>
        <location evidence="1">Membrane</location>
        <topology evidence="1">Multi-pass membrane protein</topology>
    </subcellularLocation>
</comment>
<evidence type="ECO:0000256" key="4">
    <source>
        <dbReference type="ARBA" id="ARBA00022989"/>
    </source>
</evidence>
<dbReference type="KEGG" id="gtt:GUITHDRAFT_164525"/>
<evidence type="ECO:0000313" key="10">
    <source>
        <dbReference type="EnsemblProtists" id="EKX40990"/>
    </source>
</evidence>
<comment type="domain">
    <text evidence="7">The DHHC domain is required for palmitoyltransferase activity.</text>
</comment>
<dbReference type="GO" id="GO:0019706">
    <property type="term" value="F:protein-cysteine S-palmitoyltransferase activity"/>
    <property type="evidence" value="ECO:0007669"/>
    <property type="project" value="UniProtKB-EC"/>
</dbReference>
<dbReference type="InterPro" id="IPR001594">
    <property type="entry name" value="Palmitoyltrfase_DHHC"/>
</dbReference>
<sequence>MAFNRDVTSIVAASLSVLVVVLVVYRASSPTYLVDRMAPQSLSSFLVREDPEWTATPYHPLAYFAHQSPFYDQRESTYWPGMSRKEVLQYPPPEREEAQGPSWVGSGYGVYLDGKDPFSGKPIIKHGFMGQSCVENKDCQNTDVCCNHDSESCGRHWLKCTPAIYFGAKVAQEAAENQTQARYGDGAETKQIHNFDEIELRAQQTILRQLRVQSQRQLARRGTSKGKLGARTSAKTQALAMGGGTPVDLTFGVGRDGEPPYQLKTQAESVYNGLLNPNAPGTLPYAQFGGSGTSGQIAAIGYTSPLQLFTFVTGGLYEASEGAMARAPDGERRNFSGEWEGDVPIERSSLLPAEELLRLRCNDPLPEKGDPEDPCPQPPSYCTGCSVYRLSMSPMIGVVVGLTGLTYYAYVFETPDASVVELALFHLLILLMLVSYFQCVAIDPGTVPKRWHDAVIRSPLRSRYRICRKCHMYKPPRSHFDSITRRLVLNMDHFCPWVVNCVGFYNRKFFILFLFYVVLSCLDFVLAMLIHGPLSVQGLLINSNGFPSPLKFMAFIFDCSLAFAVTLFFLFHLRFVYYNQTTIEADDRRYDVGWRKNFESVFGRNPW</sequence>
<keyword evidence="3 7" id="KW-0812">Transmembrane</keyword>
<reference evidence="11" key="2">
    <citation type="submission" date="2012-11" db="EMBL/GenBank/DDBJ databases">
        <authorList>
            <person name="Kuo A."/>
            <person name="Curtis B.A."/>
            <person name="Tanifuji G."/>
            <person name="Burki F."/>
            <person name="Gruber A."/>
            <person name="Irimia M."/>
            <person name="Maruyama S."/>
            <person name="Arias M.C."/>
            <person name="Ball S.G."/>
            <person name="Gile G.H."/>
            <person name="Hirakawa Y."/>
            <person name="Hopkins J.F."/>
            <person name="Rensing S.A."/>
            <person name="Schmutz J."/>
            <person name="Symeonidi A."/>
            <person name="Elias M."/>
            <person name="Eveleigh R.J."/>
            <person name="Herman E.K."/>
            <person name="Klute M.J."/>
            <person name="Nakayama T."/>
            <person name="Obornik M."/>
            <person name="Reyes-Prieto A."/>
            <person name="Armbrust E.V."/>
            <person name="Aves S.J."/>
            <person name="Beiko R.G."/>
            <person name="Coutinho P."/>
            <person name="Dacks J.B."/>
            <person name="Durnford D.G."/>
            <person name="Fast N.M."/>
            <person name="Green B.R."/>
            <person name="Grisdale C."/>
            <person name="Hempe F."/>
            <person name="Henrissat B."/>
            <person name="Hoppner M.P."/>
            <person name="Ishida K.-I."/>
            <person name="Kim E."/>
            <person name="Koreny L."/>
            <person name="Kroth P.G."/>
            <person name="Liu Y."/>
            <person name="Malik S.-B."/>
            <person name="Maier U.G."/>
            <person name="McRose D."/>
            <person name="Mock T."/>
            <person name="Neilson J.A."/>
            <person name="Onodera N.T."/>
            <person name="Poole A.M."/>
            <person name="Pritham E.J."/>
            <person name="Richards T.A."/>
            <person name="Rocap G."/>
            <person name="Roy S.W."/>
            <person name="Sarai C."/>
            <person name="Schaack S."/>
            <person name="Shirato S."/>
            <person name="Slamovits C.H."/>
            <person name="Spencer D.F."/>
            <person name="Suzuki S."/>
            <person name="Worden A.Z."/>
            <person name="Zauner S."/>
            <person name="Barry K."/>
            <person name="Bell C."/>
            <person name="Bharti A.K."/>
            <person name="Crow J.A."/>
            <person name="Grimwood J."/>
            <person name="Kramer R."/>
            <person name="Lindquist E."/>
            <person name="Lucas S."/>
            <person name="Salamov A."/>
            <person name="McFadden G.I."/>
            <person name="Lane C.E."/>
            <person name="Keeling P.J."/>
            <person name="Gray M.W."/>
            <person name="Grigoriev I.V."/>
            <person name="Archibald J.M."/>
        </authorList>
    </citation>
    <scope>NUCLEOTIDE SEQUENCE</scope>
    <source>
        <strain evidence="11">CCMP2712</strain>
    </source>
</reference>
<dbReference type="PANTHER" id="PTHR12246">
    <property type="entry name" value="PALMITOYLTRANSFERASE ZDHHC16"/>
    <property type="match status" value="1"/>
</dbReference>
<proteinExistence type="inferred from homology"/>
<accession>L1IYT6</accession>
<dbReference type="GeneID" id="17297582"/>
<keyword evidence="11" id="KW-1185">Reference proteome</keyword>
<evidence type="ECO:0000256" key="2">
    <source>
        <dbReference type="ARBA" id="ARBA00022679"/>
    </source>
</evidence>
<dbReference type="PaxDb" id="55529-EKX40990"/>
<dbReference type="OrthoDB" id="9909019at2759"/>
<reference evidence="9 11" key="1">
    <citation type="journal article" date="2012" name="Nature">
        <title>Algal genomes reveal evolutionary mosaicism and the fate of nucleomorphs.</title>
        <authorList>
            <consortium name="DOE Joint Genome Institute"/>
            <person name="Curtis B.A."/>
            <person name="Tanifuji G."/>
            <person name="Burki F."/>
            <person name="Gruber A."/>
            <person name="Irimia M."/>
            <person name="Maruyama S."/>
            <person name="Arias M.C."/>
            <person name="Ball S.G."/>
            <person name="Gile G.H."/>
            <person name="Hirakawa Y."/>
            <person name="Hopkins J.F."/>
            <person name="Kuo A."/>
            <person name="Rensing S.A."/>
            <person name="Schmutz J."/>
            <person name="Symeonidi A."/>
            <person name="Elias M."/>
            <person name="Eveleigh R.J."/>
            <person name="Herman E.K."/>
            <person name="Klute M.J."/>
            <person name="Nakayama T."/>
            <person name="Obornik M."/>
            <person name="Reyes-Prieto A."/>
            <person name="Armbrust E.V."/>
            <person name="Aves S.J."/>
            <person name="Beiko R.G."/>
            <person name="Coutinho P."/>
            <person name="Dacks J.B."/>
            <person name="Durnford D.G."/>
            <person name="Fast N.M."/>
            <person name="Green B.R."/>
            <person name="Grisdale C.J."/>
            <person name="Hempel F."/>
            <person name="Henrissat B."/>
            <person name="Hoppner M.P."/>
            <person name="Ishida K."/>
            <person name="Kim E."/>
            <person name="Koreny L."/>
            <person name="Kroth P.G."/>
            <person name="Liu Y."/>
            <person name="Malik S.B."/>
            <person name="Maier U.G."/>
            <person name="McRose D."/>
            <person name="Mock T."/>
            <person name="Neilson J.A."/>
            <person name="Onodera N.T."/>
            <person name="Poole A.M."/>
            <person name="Pritham E.J."/>
            <person name="Richards T.A."/>
            <person name="Rocap G."/>
            <person name="Roy S.W."/>
            <person name="Sarai C."/>
            <person name="Schaack S."/>
            <person name="Shirato S."/>
            <person name="Slamovits C.H."/>
            <person name="Spencer D.F."/>
            <person name="Suzuki S."/>
            <person name="Worden A.Z."/>
            <person name="Zauner S."/>
            <person name="Barry K."/>
            <person name="Bell C."/>
            <person name="Bharti A.K."/>
            <person name="Crow J.A."/>
            <person name="Grimwood J."/>
            <person name="Kramer R."/>
            <person name="Lindquist E."/>
            <person name="Lucas S."/>
            <person name="Salamov A."/>
            <person name="McFadden G.I."/>
            <person name="Lane C.E."/>
            <person name="Keeling P.J."/>
            <person name="Gray M.W."/>
            <person name="Grigoriev I.V."/>
            <person name="Archibald J.M."/>
        </authorList>
    </citation>
    <scope>NUCLEOTIDE SEQUENCE</scope>
    <source>
        <strain evidence="9 11">CCMP2712</strain>
    </source>
</reference>
<evidence type="ECO:0000256" key="5">
    <source>
        <dbReference type="ARBA" id="ARBA00023136"/>
    </source>
</evidence>
<keyword evidence="6 7" id="KW-0012">Acyltransferase</keyword>
<dbReference type="EMBL" id="JH993027">
    <property type="protein sequence ID" value="EKX40990.1"/>
    <property type="molecule type" value="Genomic_DNA"/>
</dbReference>
<dbReference type="Pfam" id="PF01529">
    <property type="entry name" value="DHHC"/>
    <property type="match status" value="1"/>
</dbReference>
<feature type="transmembrane region" description="Helical" evidence="7">
    <location>
        <begin position="422"/>
        <end position="442"/>
    </location>
</feature>
<evidence type="ECO:0000256" key="1">
    <source>
        <dbReference type="ARBA" id="ARBA00004141"/>
    </source>
</evidence>
<dbReference type="EnsemblProtists" id="EKX40990">
    <property type="protein sequence ID" value="EKX40990"/>
    <property type="gene ID" value="GUITHDRAFT_164525"/>
</dbReference>
<evidence type="ECO:0000256" key="7">
    <source>
        <dbReference type="RuleBase" id="RU079119"/>
    </source>
</evidence>
<keyword evidence="2 7" id="KW-0808">Transferase</keyword>
<name>L1IYT6_GUITC</name>
<dbReference type="RefSeq" id="XP_005827970.1">
    <property type="nucleotide sequence ID" value="XM_005827913.1"/>
</dbReference>
<evidence type="ECO:0000256" key="6">
    <source>
        <dbReference type="ARBA" id="ARBA00023315"/>
    </source>
</evidence>
<dbReference type="Proteomes" id="UP000011087">
    <property type="component" value="Unassembled WGS sequence"/>
</dbReference>
<dbReference type="InterPro" id="IPR039859">
    <property type="entry name" value="PFA4/ZDH16/20/ERF2-like"/>
</dbReference>
<keyword evidence="4 7" id="KW-1133">Transmembrane helix</keyword>
<reference evidence="10" key="3">
    <citation type="submission" date="2016-03" db="UniProtKB">
        <authorList>
            <consortium name="EnsemblProtists"/>
        </authorList>
    </citation>
    <scope>IDENTIFICATION</scope>
</reference>
<organism evidence="9">
    <name type="scientific">Guillardia theta (strain CCMP2712)</name>
    <name type="common">Cryptophyte</name>
    <dbReference type="NCBI Taxonomy" id="905079"/>
    <lineage>
        <taxon>Eukaryota</taxon>
        <taxon>Cryptophyceae</taxon>
        <taxon>Pyrenomonadales</taxon>
        <taxon>Geminigeraceae</taxon>
        <taxon>Guillardia</taxon>
    </lineage>
</organism>
<dbReference type="EC" id="2.3.1.225" evidence="7"/>
<feature type="transmembrane region" description="Helical" evidence="7">
    <location>
        <begin position="509"/>
        <end position="532"/>
    </location>
</feature>
<dbReference type="PROSITE" id="PS50216">
    <property type="entry name" value="DHHC"/>
    <property type="match status" value="1"/>
</dbReference>
<dbReference type="eggNOG" id="KOG1315">
    <property type="taxonomic scope" value="Eukaryota"/>
</dbReference>
<feature type="transmembrane region" description="Helical" evidence="7">
    <location>
        <begin position="552"/>
        <end position="571"/>
    </location>
</feature>
<feature type="domain" description="Palmitoyltransferase DHHC" evidence="8">
    <location>
        <begin position="463"/>
        <end position="585"/>
    </location>
</feature>
<evidence type="ECO:0000259" key="8">
    <source>
        <dbReference type="Pfam" id="PF01529"/>
    </source>
</evidence>
<protein>
    <recommendedName>
        <fullName evidence="7">Palmitoyltransferase</fullName>
        <ecNumber evidence="7">2.3.1.225</ecNumber>
    </recommendedName>
</protein>
<feature type="transmembrane region" description="Helical" evidence="7">
    <location>
        <begin position="390"/>
        <end position="410"/>
    </location>
</feature>
<gene>
    <name evidence="9" type="ORF">GUITHDRAFT_164525</name>
</gene>
<comment type="similarity">
    <text evidence="7">Belongs to the DHHC palmitoyltransferase family.</text>
</comment>
<dbReference type="AlphaFoldDB" id="L1IYT6"/>
<evidence type="ECO:0000313" key="9">
    <source>
        <dbReference type="EMBL" id="EKX40990.1"/>
    </source>
</evidence>
<keyword evidence="5 7" id="KW-0472">Membrane</keyword>
<feature type="transmembrane region" description="Helical" evidence="7">
    <location>
        <begin position="6"/>
        <end position="27"/>
    </location>
</feature>